<dbReference type="PROSITE" id="PS01124">
    <property type="entry name" value="HTH_ARAC_FAMILY_2"/>
    <property type="match status" value="1"/>
</dbReference>
<comment type="caution">
    <text evidence="5">The sequence shown here is derived from an EMBL/GenBank/DDBJ whole genome shotgun (WGS) entry which is preliminary data.</text>
</comment>
<dbReference type="PANTHER" id="PTHR43280:SF2">
    <property type="entry name" value="HTH-TYPE TRANSCRIPTIONAL REGULATOR EXSA"/>
    <property type="match status" value="1"/>
</dbReference>
<feature type="domain" description="HTH araC/xylS-type" evidence="4">
    <location>
        <begin position="14"/>
        <end position="110"/>
    </location>
</feature>
<dbReference type="Proteomes" id="UP000316008">
    <property type="component" value="Unassembled WGS sequence"/>
</dbReference>
<evidence type="ECO:0000313" key="6">
    <source>
        <dbReference type="Proteomes" id="UP000316008"/>
    </source>
</evidence>
<evidence type="ECO:0000256" key="1">
    <source>
        <dbReference type="ARBA" id="ARBA00023015"/>
    </source>
</evidence>
<evidence type="ECO:0000256" key="3">
    <source>
        <dbReference type="ARBA" id="ARBA00023163"/>
    </source>
</evidence>
<evidence type="ECO:0000259" key="4">
    <source>
        <dbReference type="PROSITE" id="PS01124"/>
    </source>
</evidence>
<keyword evidence="6" id="KW-1185">Reference proteome</keyword>
<accession>A0A556MJX2</accession>
<dbReference type="Pfam" id="PF12833">
    <property type="entry name" value="HTH_18"/>
    <property type="match status" value="1"/>
</dbReference>
<keyword evidence="1" id="KW-0805">Transcription regulation</keyword>
<dbReference type="InterPro" id="IPR018060">
    <property type="entry name" value="HTH_AraC"/>
</dbReference>
<name>A0A556MJX2_9FLAO</name>
<proteinExistence type="predicted"/>
<dbReference type="GO" id="GO:0003700">
    <property type="term" value="F:DNA-binding transcription factor activity"/>
    <property type="evidence" value="ECO:0007669"/>
    <property type="project" value="InterPro"/>
</dbReference>
<reference evidence="5 6" key="1">
    <citation type="submission" date="2019-07" db="EMBL/GenBank/DDBJ databases">
        <authorList>
            <person name="Huq M.A."/>
        </authorList>
    </citation>
    <scope>NUCLEOTIDE SEQUENCE [LARGE SCALE GENOMIC DNA]</scope>
    <source>
        <strain evidence="5 6">MAH-3</strain>
    </source>
</reference>
<keyword evidence="2" id="KW-0238">DNA-binding</keyword>
<gene>
    <name evidence="5" type="ORF">FO442_16305</name>
</gene>
<dbReference type="OrthoDB" id="9816011at2"/>
<sequence length="110" mass="12678">MKQMLHPEDCKAIEKLIAYMNEHPHENFDVTNHARMIGFSVSKLNKSFKAYMGVGPATYFRNIKMAKAKELHNQEVYTWTEISSIFGYADLASFSKAFKRIHGFCPRNAT</sequence>
<dbReference type="AlphaFoldDB" id="A0A556MJX2"/>
<dbReference type="RefSeq" id="WP_144334287.1">
    <property type="nucleotide sequence ID" value="NZ_VLPL01000009.1"/>
</dbReference>
<dbReference type="GO" id="GO:0043565">
    <property type="term" value="F:sequence-specific DNA binding"/>
    <property type="evidence" value="ECO:0007669"/>
    <property type="project" value="InterPro"/>
</dbReference>
<dbReference type="InterPro" id="IPR009057">
    <property type="entry name" value="Homeodomain-like_sf"/>
</dbReference>
<dbReference type="SUPFAM" id="SSF46689">
    <property type="entry name" value="Homeodomain-like"/>
    <property type="match status" value="2"/>
</dbReference>
<dbReference type="EMBL" id="VLPL01000009">
    <property type="protein sequence ID" value="TSJ40159.1"/>
    <property type="molecule type" value="Genomic_DNA"/>
</dbReference>
<keyword evidence="3" id="KW-0804">Transcription</keyword>
<dbReference type="Gene3D" id="1.10.10.60">
    <property type="entry name" value="Homeodomain-like"/>
    <property type="match status" value="1"/>
</dbReference>
<protein>
    <submittedName>
        <fullName evidence="5">Helix-turn-helix transcriptional regulator</fullName>
    </submittedName>
</protein>
<evidence type="ECO:0000313" key="5">
    <source>
        <dbReference type="EMBL" id="TSJ40159.1"/>
    </source>
</evidence>
<evidence type="ECO:0000256" key="2">
    <source>
        <dbReference type="ARBA" id="ARBA00023125"/>
    </source>
</evidence>
<dbReference type="PANTHER" id="PTHR43280">
    <property type="entry name" value="ARAC-FAMILY TRANSCRIPTIONAL REGULATOR"/>
    <property type="match status" value="1"/>
</dbReference>
<organism evidence="5 6">
    <name type="scientific">Fluviicola chungangensis</name>
    <dbReference type="NCBI Taxonomy" id="2597671"/>
    <lineage>
        <taxon>Bacteria</taxon>
        <taxon>Pseudomonadati</taxon>
        <taxon>Bacteroidota</taxon>
        <taxon>Flavobacteriia</taxon>
        <taxon>Flavobacteriales</taxon>
        <taxon>Crocinitomicaceae</taxon>
        <taxon>Fluviicola</taxon>
    </lineage>
</organism>
<dbReference type="SMART" id="SM00342">
    <property type="entry name" value="HTH_ARAC"/>
    <property type="match status" value="1"/>
</dbReference>